<evidence type="ECO:0000256" key="3">
    <source>
        <dbReference type="SAM" id="MobiDB-lite"/>
    </source>
</evidence>
<accession>A0A346AYC0</accession>
<dbReference type="RefSeq" id="WP_087477836.1">
    <property type="nucleotide sequence ID" value="NZ_CALYAU010000006.1"/>
</dbReference>
<evidence type="ECO:0000313" key="6">
    <source>
        <dbReference type="Proteomes" id="UP000254337"/>
    </source>
</evidence>
<dbReference type="PANTHER" id="PTHR35089">
    <property type="entry name" value="CHAPERONE PROTEIN SKP"/>
    <property type="match status" value="1"/>
</dbReference>
<dbReference type="AlphaFoldDB" id="A0A346AYC0"/>
<proteinExistence type="inferred from homology"/>
<dbReference type="InterPro" id="IPR005632">
    <property type="entry name" value="Chaperone_Skp"/>
</dbReference>
<dbReference type="EMBL" id="CP029462">
    <property type="protein sequence ID" value="AXL20863.1"/>
    <property type="molecule type" value="Genomic_DNA"/>
</dbReference>
<evidence type="ECO:0000313" key="5">
    <source>
        <dbReference type="EMBL" id="AXL20863.1"/>
    </source>
</evidence>
<sequence length="139" mass="15519">MKTMWKRLTAAALLTLCVGMLAGCGGEDRVGVVDLERVRKEAPLVQKYKEKTEEKQKSVTEELQKAQSTMSAEDFQKKQQQSQQELNIFAASMQRQFMSDIQTNLGEIAKEKEVGIVMVKEAVPNGGIDVTDELIAKLQ</sequence>
<dbReference type="SMART" id="SM00935">
    <property type="entry name" value="OmpH"/>
    <property type="match status" value="1"/>
</dbReference>
<keyword evidence="2 4" id="KW-0732">Signal</keyword>
<dbReference type="PROSITE" id="PS51257">
    <property type="entry name" value="PROKAR_LIPOPROTEIN"/>
    <property type="match status" value="1"/>
</dbReference>
<reference evidence="5 6" key="1">
    <citation type="submission" date="2018-05" db="EMBL/GenBank/DDBJ databases">
        <title>Complete genome sequence of Megasphaera sp. AJH120T, isolated from the ceca of a chicken.</title>
        <authorList>
            <person name="Maki J."/>
            <person name="Looft T."/>
        </authorList>
    </citation>
    <scope>NUCLEOTIDE SEQUENCE [LARGE SCALE GENOMIC DNA]</scope>
    <source>
        <strain evidence="5 6">AJH120</strain>
    </source>
</reference>
<keyword evidence="6" id="KW-1185">Reference proteome</keyword>
<evidence type="ECO:0000256" key="2">
    <source>
        <dbReference type="ARBA" id="ARBA00022729"/>
    </source>
</evidence>
<evidence type="ECO:0008006" key="7">
    <source>
        <dbReference type="Google" id="ProtNLM"/>
    </source>
</evidence>
<feature type="chain" id="PRO_5038428171" description="OmpH family outer membrane protein" evidence="4">
    <location>
        <begin position="23"/>
        <end position="139"/>
    </location>
</feature>
<gene>
    <name evidence="5" type="ORF">DKB62_04385</name>
</gene>
<dbReference type="InterPro" id="IPR024930">
    <property type="entry name" value="Skp_dom_sf"/>
</dbReference>
<dbReference type="GO" id="GO:0005829">
    <property type="term" value="C:cytosol"/>
    <property type="evidence" value="ECO:0007669"/>
    <property type="project" value="TreeGrafter"/>
</dbReference>
<dbReference type="SUPFAM" id="SSF111384">
    <property type="entry name" value="OmpH-like"/>
    <property type="match status" value="1"/>
</dbReference>
<feature type="signal peptide" evidence="4">
    <location>
        <begin position="1"/>
        <end position="22"/>
    </location>
</feature>
<protein>
    <recommendedName>
        <fullName evidence="7">OmpH family outer membrane protein</fullName>
    </recommendedName>
</protein>
<dbReference type="Gene3D" id="3.30.910.20">
    <property type="entry name" value="Skp domain"/>
    <property type="match status" value="1"/>
</dbReference>
<dbReference type="GO" id="GO:0051082">
    <property type="term" value="F:unfolded protein binding"/>
    <property type="evidence" value="ECO:0007669"/>
    <property type="project" value="InterPro"/>
</dbReference>
<feature type="region of interest" description="Disordered" evidence="3">
    <location>
        <begin position="50"/>
        <end position="77"/>
    </location>
</feature>
<feature type="compositionally biased region" description="Basic and acidic residues" evidence="3">
    <location>
        <begin position="50"/>
        <end position="64"/>
    </location>
</feature>
<organism evidence="5 6">
    <name type="scientific">Megasphaera stantonii</name>
    <dbReference type="NCBI Taxonomy" id="2144175"/>
    <lineage>
        <taxon>Bacteria</taxon>
        <taxon>Bacillati</taxon>
        <taxon>Bacillota</taxon>
        <taxon>Negativicutes</taxon>
        <taxon>Veillonellales</taxon>
        <taxon>Veillonellaceae</taxon>
        <taxon>Megasphaera</taxon>
    </lineage>
</organism>
<dbReference type="PANTHER" id="PTHR35089:SF1">
    <property type="entry name" value="CHAPERONE PROTEIN SKP"/>
    <property type="match status" value="1"/>
</dbReference>
<dbReference type="GO" id="GO:0050821">
    <property type="term" value="P:protein stabilization"/>
    <property type="evidence" value="ECO:0007669"/>
    <property type="project" value="TreeGrafter"/>
</dbReference>
<name>A0A346AYC0_9FIRM</name>
<evidence type="ECO:0000256" key="1">
    <source>
        <dbReference type="ARBA" id="ARBA00009091"/>
    </source>
</evidence>
<comment type="similarity">
    <text evidence="1">Belongs to the Skp family.</text>
</comment>
<evidence type="ECO:0000256" key="4">
    <source>
        <dbReference type="SAM" id="SignalP"/>
    </source>
</evidence>
<dbReference type="OrthoDB" id="1629141at2"/>
<dbReference type="Proteomes" id="UP000254337">
    <property type="component" value="Chromosome"/>
</dbReference>
<dbReference type="KEGG" id="meg:DKB62_04385"/>